<feature type="region of interest" description="Disordered" evidence="1">
    <location>
        <begin position="1"/>
        <end position="50"/>
    </location>
</feature>
<evidence type="ECO:0000313" key="2">
    <source>
        <dbReference type="EMBL" id="BAD52470.1"/>
    </source>
</evidence>
<protein>
    <submittedName>
        <fullName evidence="2">Uncharacterized protein</fullName>
    </submittedName>
</protein>
<dbReference type="Proteomes" id="UP000817658">
    <property type="component" value="Chromosome 1"/>
</dbReference>
<sequence length="50" mass="4922">MPADGAAAGLRGGRSDDRPQAAEVAGECDSYTPSAAPPAMPSRTAPPLLA</sequence>
<reference evidence="2" key="1">
    <citation type="journal article" date="2002" name="Nature">
        <title>The genome sequence and structure of rice chromosome 1.</title>
        <authorList>
            <person name="Sasaki T."/>
            <person name="Matsumoto T."/>
            <person name="Yamamoto K."/>
            <person name="Sakata K."/>
            <person name="Baba T."/>
            <person name="Katayose Y."/>
            <person name="Wu J."/>
            <person name="Niimura Y."/>
            <person name="Cheng Z."/>
            <person name="Nagamura Y."/>
            <person name="Antonio B.A."/>
            <person name="Kanamori H."/>
            <person name="Hosokawa S."/>
            <person name="Masukawa M."/>
            <person name="Arikawa K."/>
            <person name="Chiden Y."/>
            <person name="Hayashi M."/>
            <person name="Okamoto M."/>
            <person name="Ando T."/>
            <person name="Aoki H."/>
            <person name="Arita K."/>
            <person name="Hamada M."/>
            <person name="Harada C."/>
            <person name="Hijishita S."/>
            <person name="Honda M."/>
            <person name="Ichikawa Y."/>
            <person name="Idonuma A."/>
            <person name="Iijima M."/>
            <person name="Ikeda M."/>
            <person name="Ikeno M."/>
            <person name="Itoh S."/>
            <person name="Itoh T."/>
            <person name="Itoh Y."/>
            <person name="Itoh Y."/>
            <person name="Iwabuchi A."/>
            <person name="Kamiya K."/>
            <person name="Karasawa W."/>
            <person name="Katagiri S."/>
            <person name="Kikuta A."/>
            <person name="Kobayashi N."/>
            <person name="Kono I."/>
            <person name="Machita K."/>
            <person name="Maehara T."/>
            <person name="Mizuno H."/>
            <person name="Mizubayashi T."/>
            <person name="Mukai Y."/>
            <person name="Nagasaki H."/>
            <person name="Nakashima M."/>
            <person name="Nakama Y."/>
            <person name="Nakamichi Y."/>
            <person name="Nakamura M."/>
            <person name="Namiki N."/>
            <person name="Negishi M."/>
            <person name="Ohta I."/>
            <person name="Ono N."/>
            <person name="Saji S."/>
            <person name="Sakai K."/>
            <person name="Shibata M."/>
            <person name="Shimokawa T."/>
            <person name="Shomura A."/>
            <person name="Song J."/>
            <person name="Takazaki Y."/>
            <person name="Terasawa K."/>
            <person name="Tsuji K."/>
            <person name="Waki K."/>
            <person name="Yamagata H."/>
            <person name="Yamane H."/>
            <person name="Yoshiki S."/>
            <person name="Yoshihara R."/>
            <person name="Yukawa K."/>
            <person name="Zhong H."/>
            <person name="Iwama H."/>
            <person name="Endo T."/>
            <person name="Ito H."/>
            <person name="Hahn J.H."/>
            <person name="Kim H.I."/>
            <person name="Eun M.Y."/>
            <person name="Yano M."/>
            <person name="Jiang J."/>
            <person name="Gojobori T."/>
        </authorList>
    </citation>
    <scope>NUCLEOTIDE SEQUENCE [LARGE SCALE GENOMIC DNA]</scope>
</reference>
<evidence type="ECO:0000256" key="1">
    <source>
        <dbReference type="SAM" id="MobiDB-lite"/>
    </source>
</evidence>
<organism evidence="2">
    <name type="scientific">Oryza sativa subsp. japonica</name>
    <name type="common">Rice</name>
    <dbReference type="NCBI Taxonomy" id="39947"/>
    <lineage>
        <taxon>Eukaryota</taxon>
        <taxon>Viridiplantae</taxon>
        <taxon>Streptophyta</taxon>
        <taxon>Embryophyta</taxon>
        <taxon>Tracheophyta</taxon>
        <taxon>Spermatophyta</taxon>
        <taxon>Magnoliopsida</taxon>
        <taxon>Liliopsida</taxon>
        <taxon>Poales</taxon>
        <taxon>Poaceae</taxon>
        <taxon>BOP clade</taxon>
        <taxon>Oryzoideae</taxon>
        <taxon>Oryzeae</taxon>
        <taxon>Oryzinae</taxon>
        <taxon>Oryza</taxon>
        <taxon>Oryza sativa</taxon>
    </lineage>
</organism>
<proteinExistence type="predicted"/>
<dbReference type="AlphaFoldDB" id="Q5ZEG7"/>
<gene>
    <name evidence="2" type="primary">P0504H10.23</name>
</gene>
<accession>Q5ZEG7</accession>
<dbReference type="EMBL" id="AP002526">
    <property type="protein sequence ID" value="BAD52470.1"/>
    <property type="molecule type" value="Genomic_DNA"/>
</dbReference>
<name>Q5ZEG7_ORYSJ</name>